<keyword evidence="1" id="KW-1133">Transmembrane helix</keyword>
<accession>K1U0V7</accession>
<organism evidence="2">
    <name type="scientific">human gut metagenome</name>
    <dbReference type="NCBI Taxonomy" id="408170"/>
    <lineage>
        <taxon>unclassified sequences</taxon>
        <taxon>metagenomes</taxon>
        <taxon>organismal metagenomes</taxon>
    </lineage>
</organism>
<keyword evidence="1" id="KW-0472">Membrane</keyword>
<feature type="transmembrane region" description="Helical" evidence="1">
    <location>
        <begin position="137"/>
        <end position="154"/>
    </location>
</feature>
<keyword evidence="2" id="KW-0813">Transport</keyword>
<dbReference type="GO" id="GO:0016020">
    <property type="term" value="C:membrane"/>
    <property type="evidence" value="ECO:0007669"/>
    <property type="project" value="InterPro"/>
</dbReference>
<dbReference type="GO" id="GO:0006814">
    <property type="term" value="P:sodium ion transport"/>
    <property type="evidence" value="ECO:0007669"/>
    <property type="project" value="InterPro"/>
</dbReference>
<sequence>MEKSKNKVGNVLKSVKEHWKNPPEGRYIPYKEILSYSIGGIGVKFVLYTVSYIGLSATSLLAGAALGLKNGDLVKLNLIATVIGMFLGPLRGMIIDNTRSKNGKFRPYLIYAGIPSAVVTTVFAFLPFESMSYDGKLWSLFITYMMLQLCYPFLRPSVYNSCAGYEPEFDGACGCHNNIDIYILFGT</sequence>
<comment type="caution">
    <text evidence="2">The sequence shown here is derived from an EMBL/GenBank/DDBJ whole genome shotgun (WGS) entry which is preliminary data.</text>
</comment>
<evidence type="ECO:0000256" key="1">
    <source>
        <dbReference type="SAM" id="Phobius"/>
    </source>
</evidence>
<feature type="transmembrane region" description="Helical" evidence="1">
    <location>
        <begin position="78"/>
        <end position="96"/>
    </location>
</feature>
<protein>
    <submittedName>
        <fullName evidence="2">Sugar transporter</fullName>
    </submittedName>
</protein>
<feature type="transmembrane region" description="Helical" evidence="1">
    <location>
        <begin position="108"/>
        <end position="125"/>
    </location>
</feature>
<gene>
    <name evidence="2" type="ORF">OBE_03121</name>
</gene>
<reference evidence="2" key="1">
    <citation type="journal article" date="2013" name="Environ. Microbiol.">
        <title>Microbiota from the distal guts of lean and obese adolescents exhibit partial functional redundancy besides clear differences in community structure.</title>
        <authorList>
            <person name="Ferrer M."/>
            <person name="Ruiz A."/>
            <person name="Lanza F."/>
            <person name="Haange S.B."/>
            <person name="Oberbach A."/>
            <person name="Till H."/>
            <person name="Bargiela R."/>
            <person name="Campoy C."/>
            <person name="Segura M.T."/>
            <person name="Richter M."/>
            <person name="von Bergen M."/>
            <person name="Seifert J."/>
            <person name="Suarez A."/>
        </authorList>
    </citation>
    <scope>NUCLEOTIDE SEQUENCE</scope>
</reference>
<name>K1U0V7_9ZZZZ</name>
<feature type="transmembrane region" description="Helical" evidence="1">
    <location>
        <begin position="45"/>
        <end position="66"/>
    </location>
</feature>
<evidence type="ECO:0000313" key="2">
    <source>
        <dbReference type="EMBL" id="EKC71980.1"/>
    </source>
</evidence>
<feature type="non-terminal residue" evidence="2">
    <location>
        <position position="187"/>
    </location>
</feature>
<keyword evidence="1" id="KW-0812">Transmembrane</keyword>
<keyword evidence="2" id="KW-0762">Sugar transport</keyword>
<dbReference type="AlphaFoldDB" id="K1U0V7"/>
<dbReference type="EMBL" id="AJWZ01002065">
    <property type="protein sequence ID" value="EKC71980.1"/>
    <property type="molecule type" value="Genomic_DNA"/>
</dbReference>
<dbReference type="Pfam" id="PF13347">
    <property type="entry name" value="MFS_2"/>
    <property type="match status" value="1"/>
</dbReference>
<dbReference type="PROSITE" id="PS00872">
    <property type="entry name" value="NA_GALACTOSIDE_SYMP"/>
    <property type="match status" value="1"/>
</dbReference>
<proteinExistence type="predicted"/>
<dbReference type="InterPro" id="IPR036259">
    <property type="entry name" value="MFS_trans_sf"/>
</dbReference>
<dbReference type="InterPro" id="IPR018043">
    <property type="entry name" value="Na/Gal_symport_CS"/>
</dbReference>
<dbReference type="GO" id="GO:0022857">
    <property type="term" value="F:transmembrane transporter activity"/>
    <property type="evidence" value="ECO:0007669"/>
    <property type="project" value="InterPro"/>
</dbReference>
<dbReference type="SUPFAM" id="SSF103473">
    <property type="entry name" value="MFS general substrate transporter"/>
    <property type="match status" value="1"/>
</dbReference>